<dbReference type="Proteomes" id="UP000268857">
    <property type="component" value="Unassembled WGS sequence"/>
</dbReference>
<name>A0A3S0ZJD7_CHLFR</name>
<dbReference type="AlphaFoldDB" id="A0A3S0ZJD7"/>
<dbReference type="Gene3D" id="3.40.50.300">
    <property type="entry name" value="P-loop containing nucleotide triphosphate hydrolases"/>
    <property type="match status" value="1"/>
</dbReference>
<dbReference type="RefSeq" id="WP_016872303.1">
    <property type="nucleotide sequence ID" value="NZ_AJLN01000143.1"/>
</dbReference>
<organism evidence="1 2">
    <name type="scientific">Chlorogloeopsis fritschii PCC 6912</name>
    <dbReference type="NCBI Taxonomy" id="211165"/>
    <lineage>
        <taxon>Bacteria</taxon>
        <taxon>Bacillati</taxon>
        <taxon>Cyanobacteriota</taxon>
        <taxon>Cyanophyceae</taxon>
        <taxon>Nostocales</taxon>
        <taxon>Chlorogloeopsidaceae</taxon>
        <taxon>Chlorogloeopsis</taxon>
    </lineage>
</organism>
<sequence>MNISELESQRLTQAKISFTTRHVDFQAIATLLTEDIKPECGDLLLARVDQTGQHERLELCDGRKAIMFPGDEVIICYGNRYAPDQFEAEIPEDLSPCHLAAAGGIAAKVLSQHAKMKPPTAITPIGLLGDKQGKRINLADWALPPTSYIGQRPYTIAVVGTSMNSGKTTTAANLIRGLVNSGMKVGAAKVTGTGAGGDIWLMCDAGASLVLDFTCAGFPSTYRATLQQVQGILDLLTNHLAAEGVDVIVLEVADGLYQEETSALVSSLAFRNTVDGVLFATGSALGAAAGVEWLQRYQLPVLAISGLVTASPLAAREAQKATALPIFDIQMLREQAIDLLQRVKAAKVVLPSPRPFSDLVLTKQLSTT</sequence>
<comment type="caution">
    <text evidence="1">The sequence shown here is derived from an EMBL/GenBank/DDBJ whole genome shotgun (WGS) entry which is preliminary data.</text>
</comment>
<evidence type="ECO:0000313" key="2">
    <source>
        <dbReference type="Proteomes" id="UP000268857"/>
    </source>
</evidence>
<gene>
    <name evidence="1" type="ORF">PCC6912_54930</name>
</gene>
<proteinExistence type="predicted"/>
<dbReference type="EMBL" id="RSCJ01000032">
    <property type="protein sequence ID" value="RUR73952.1"/>
    <property type="molecule type" value="Genomic_DNA"/>
</dbReference>
<dbReference type="OrthoDB" id="145933at2"/>
<dbReference type="SUPFAM" id="SSF52540">
    <property type="entry name" value="P-loop containing nucleoside triphosphate hydrolases"/>
    <property type="match status" value="1"/>
</dbReference>
<accession>A0A3S0ZJD7</accession>
<evidence type="ECO:0000313" key="1">
    <source>
        <dbReference type="EMBL" id="RUR73952.1"/>
    </source>
</evidence>
<reference evidence="1 2" key="1">
    <citation type="journal article" date="2019" name="Genome Biol. Evol.">
        <title>Day and night: Metabolic profiles and evolutionary relationships of six axenic non-marine cyanobacteria.</title>
        <authorList>
            <person name="Will S.E."/>
            <person name="Henke P."/>
            <person name="Boedeker C."/>
            <person name="Huang S."/>
            <person name="Brinkmann H."/>
            <person name="Rohde M."/>
            <person name="Jarek M."/>
            <person name="Friedl T."/>
            <person name="Seufert S."/>
            <person name="Schumacher M."/>
            <person name="Overmann J."/>
            <person name="Neumann-Schaal M."/>
            <person name="Petersen J."/>
        </authorList>
    </citation>
    <scope>NUCLEOTIDE SEQUENCE [LARGE SCALE GENOMIC DNA]</scope>
    <source>
        <strain evidence="1 2">PCC 6912</strain>
    </source>
</reference>
<protein>
    <submittedName>
        <fullName evidence="1">DUF1611 domain-containing protein</fullName>
    </submittedName>
</protein>
<dbReference type="STRING" id="211165.GCA_000317285_06221"/>
<keyword evidence="2" id="KW-1185">Reference proteome</keyword>
<dbReference type="InterPro" id="IPR027417">
    <property type="entry name" value="P-loop_NTPase"/>
</dbReference>